<accession>A0A5M8PSC3</accession>
<organism evidence="1 2">
    <name type="scientific">Lasallia pustulata</name>
    <dbReference type="NCBI Taxonomy" id="136370"/>
    <lineage>
        <taxon>Eukaryota</taxon>
        <taxon>Fungi</taxon>
        <taxon>Dikarya</taxon>
        <taxon>Ascomycota</taxon>
        <taxon>Pezizomycotina</taxon>
        <taxon>Lecanoromycetes</taxon>
        <taxon>OSLEUM clade</taxon>
        <taxon>Umbilicariomycetidae</taxon>
        <taxon>Umbilicariales</taxon>
        <taxon>Umbilicariaceae</taxon>
        <taxon>Lasallia</taxon>
    </lineage>
</organism>
<dbReference type="AlphaFoldDB" id="A0A5M8PSC3"/>
<dbReference type="EMBL" id="VXIT01000005">
    <property type="protein sequence ID" value="KAA6412470.1"/>
    <property type="molecule type" value="Genomic_DNA"/>
</dbReference>
<comment type="caution">
    <text evidence="1">The sequence shown here is derived from an EMBL/GenBank/DDBJ whole genome shotgun (WGS) entry which is preliminary data.</text>
</comment>
<proteinExistence type="predicted"/>
<evidence type="ECO:0000313" key="1">
    <source>
        <dbReference type="EMBL" id="KAA6412470.1"/>
    </source>
</evidence>
<dbReference type="Proteomes" id="UP000324767">
    <property type="component" value="Unassembled WGS sequence"/>
</dbReference>
<evidence type="ECO:0000313" key="2">
    <source>
        <dbReference type="Proteomes" id="UP000324767"/>
    </source>
</evidence>
<protein>
    <submittedName>
        <fullName evidence="1">Uncharacterized protein</fullName>
    </submittedName>
</protein>
<reference evidence="1 2" key="1">
    <citation type="submission" date="2019-09" db="EMBL/GenBank/DDBJ databases">
        <title>The hologenome of the rock-dwelling lichen Lasallia pustulata.</title>
        <authorList>
            <person name="Greshake Tzovaras B."/>
            <person name="Segers F."/>
            <person name="Bicker A."/>
            <person name="Dal Grande F."/>
            <person name="Otte J."/>
            <person name="Hankeln T."/>
            <person name="Schmitt I."/>
            <person name="Ebersberger I."/>
        </authorList>
    </citation>
    <scope>NUCLEOTIDE SEQUENCE [LARGE SCALE GENOMIC DNA]</scope>
    <source>
        <strain evidence="1">A1-1</strain>
    </source>
</reference>
<gene>
    <name evidence="1" type="ORF">FRX48_03461</name>
</gene>
<name>A0A5M8PSC3_9LECA</name>
<sequence>MAAPVEYRSRPHPGMRRVLHDYLRHLAELPSPPFAPIFLPAELKLVYHQRLMVVPRRSNPALSEAFECTLVTQKIGRTWLLKVTAVKVPCWVYMAGSALESDVIWPMEESRIMLEKRDDREGPDPGWGDLRQVLYGETIWREGAYFVDSVTGAVEGIDF</sequence>